<reference evidence="2" key="1">
    <citation type="submission" date="2009-02" db="EMBL/GenBank/DDBJ databases">
        <title>The Genome Sequence of Ajellomyces capsulatus strain G186AR.</title>
        <authorList>
            <consortium name="The Broad Institute Genome Sequencing Platform"/>
            <person name="Champion M."/>
            <person name="Cuomo C."/>
            <person name="Ma L.-J."/>
            <person name="Henn M.R."/>
            <person name="Sil A."/>
            <person name="Goldman B."/>
            <person name="Young S.K."/>
            <person name="Kodira C.D."/>
            <person name="Zeng Q."/>
            <person name="Koehrsen M."/>
            <person name="Alvarado L."/>
            <person name="Berlin A."/>
            <person name="Borenstein D."/>
            <person name="Chen Z."/>
            <person name="Engels R."/>
            <person name="Freedman E."/>
            <person name="Gellesch M."/>
            <person name="Goldberg J."/>
            <person name="Griggs A."/>
            <person name="Gujja S."/>
            <person name="Heiman D."/>
            <person name="Hepburn T."/>
            <person name="Howarth C."/>
            <person name="Jen D."/>
            <person name="Larson L."/>
            <person name="Lewis B."/>
            <person name="Mehta T."/>
            <person name="Park D."/>
            <person name="Pearson M."/>
            <person name="Roberts A."/>
            <person name="Saif S."/>
            <person name="Shea T."/>
            <person name="Shenoy N."/>
            <person name="Sisk P."/>
            <person name="Stolte C."/>
            <person name="Sykes S."/>
            <person name="Walk T."/>
            <person name="White J."/>
            <person name="Yandava C."/>
            <person name="Klein B."/>
            <person name="McEwen J.G."/>
            <person name="Puccia R."/>
            <person name="Goldman G.H."/>
            <person name="Felipe M.S."/>
            <person name="Nino-Vega G."/>
            <person name="San-Blas G."/>
            <person name="Taylor J."/>
            <person name="Mendoza L."/>
            <person name="Galagan J."/>
            <person name="Nusbaum C."/>
            <person name="Birren B."/>
        </authorList>
    </citation>
    <scope>NUCLEOTIDE SEQUENCE</scope>
    <source>
        <strain evidence="2">G186AR</strain>
    </source>
</reference>
<dbReference type="Gene3D" id="3.90.1300.10">
    <property type="entry name" value="Amidase signature (AS) domain"/>
    <property type="match status" value="1"/>
</dbReference>
<dbReference type="InterPro" id="IPR023631">
    <property type="entry name" value="Amidase_dom"/>
</dbReference>
<dbReference type="EMBL" id="GG663376">
    <property type="protein sequence ID" value="EEH03790.1"/>
    <property type="molecule type" value="Genomic_DNA"/>
</dbReference>
<feature type="domain" description="Amidase" evidence="1">
    <location>
        <begin position="155"/>
        <end position="610"/>
    </location>
</feature>
<sequence length="645" mass="69574">MAGNFAGSVLCLARQITFNNGSGENGEYLLTTDEWSPALQLQQSQRLLAEELRNPLLPNRYLIFSLAVIKFYCFSSLESDSLSLKASTVHYSDEITMLFPAFLLGILQLHSLHSSVAASPDRDGPKAHCHYPSLIDATSEQLQAGLSRRCFSSVDLVNAYIKRIAEVNDTLHVVAELNPDAVNIARHLDVERRHGKIRGPLHGLPIVIKGNIGVADKMHTTSGSYALLGAELPEDSTVVAKLKEAGVIILGMAGLSEWAGFRASNSSNGWSAYGGQVIGAYYPRQDPAGSSSGSGVASDLGLAFAALGTETSGSIISPSQQNNIVGIKPTVGLTSRHLVIPISQHLDTVGAMARTVKDAAKLLQIIAGPDSSDNYTSAFPFDCVPDYPAACQHSALKGKRIGIPTNVLEFLSTDPAVIEPFNTAVTLLADSGAIIVRDANYSAYEEFMTSPLPVQILYADLINGIANYCSKLKTNPNNIHNLSDLRHFVQTFPLEDYPDRDTRSWDEALRIGVNNTSPEFWPIYQKLLQMVGEGGVLGALRRNNLDAIVLPSNVSPLASGMAGTPMVTVPMSAWPADTKVVTSPRDLVLSAPGMPMGLSFMGDLWSEEALIGMAYAYEQKSLKRDTLSRYVEPKTELKDVLRGGK</sequence>
<dbReference type="SUPFAM" id="SSF75304">
    <property type="entry name" value="Amidase signature (AS) enzymes"/>
    <property type="match status" value="1"/>
</dbReference>
<dbReference type="GeneID" id="69040932"/>
<gene>
    <name evidence="2" type="ORF">HCBG_07916</name>
</gene>
<keyword evidence="3" id="KW-1185">Reference proteome</keyword>
<evidence type="ECO:0000259" key="1">
    <source>
        <dbReference type="Pfam" id="PF01425"/>
    </source>
</evidence>
<dbReference type="STRING" id="447093.C0NYC2"/>
<dbReference type="Pfam" id="PF01425">
    <property type="entry name" value="Amidase"/>
    <property type="match status" value="1"/>
</dbReference>
<dbReference type="RefSeq" id="XP_045284271.1">
    <property type="nucleotide sequence ID" value="XM_045434965.1"/>
</dbReference>
<dbReference type="InterPro" id="IPR036928">
    <property type="entry name" value="AS_sf"/>
</dbReference>
<dbReference type="PANTHER" id="PTHR42678">
    <property type="entry name" value="AMIDASE"/>
    <property type="match status" value="1"/>
</dbReference>
<accession>C0NYC2</accession>
<protein>
    <submittedName>
        <fullName evidence="2">Amidase</fullName>
    </submittedName>
</protein>
<dbReference type="PANTHER" id="PTHR42678:SF34">
    <property type="entry name" value="OS04G0183300 PROTEIN"/>
    <property type="match status" value="1"/>
</dbReference>
<dbReference type="VEuPathDB" id="FungiDB:I7I50_04114"/>
<dbReference type="HOGENOM" id="CLU_009600_14_1_1"/>
<dbReference type="Proteomes" id="UP000001631">
    <property type="component" value="Unassembled WGS sequence"/>
</dbReference>
<proteinExistence type="predicted"/>
<dbReference type="AlphaFoldDB" id="C0NYC2"/>
<evidence type="ECO:0000313" key="3">
    <source>
        <dbReference type="Proteomes" id="UP000001631"/>
    </source>
</evidence>
<organism evidence="2 3">
    <name type="scientific">Ajellomyces capsulatus (strain G186AR / H82 / ATCC MYA-2454 / RMSCC 2432)</name>
    <name type="common">Darling's disease fungus</name>
    <name type="synonym">Histoplasma capsulatum</name>
    <dbReference type="NCBI Taxonomy" id="447093"/>
    <lineage>
        <taxon>Eukaryota</taxon>
        <taxon>Fungi</taxon>
        <taxon>Dikarya</taxon>
        <taxon>Ascomycota</taxon>
        <taxon>Pezizomycotina</taxon>
        <taxon>Eurotiomycetes</taxon>
        <taxon>Eurotiomycetidae</taxon>
        <taxon>Onygenales</taxon>
        <taxon>Ajellomycetaceae</taxon>
        <taxon>Histoplasma</taxon>
    </lineage>
</organism>
<evidence type="ECO:0000313" key="2">
    <source>
        <dbReference type="EMBL" id="EEH03790.1"/>
    </source>
</evidence>
<dbReference type="InParanoid" id="C0NYC2"/>
<name>C0NYC2_AJECG</name>